<accession>A0A9D7FCM9</accession>
<dbReference type="SUPFAM" id="SSF51905">
    <property type="entry name" value="FAD/NAD(P)-binding domain"/>
    <property type="match status" value="2"/>
</dbReference>
<evidence type="ECO:0000313" key="6">
    <source>
        <dbReference type="EMBL" id="MBK7422361.1"/>
    </source>
</evidence>
<keyword evidence="4" id="KW-0560">Oxidoreductase</keyword>
<evidence type="ECO:0000256" key="1">
    <source>
        <dbReference type="ARBA" id="ARBA00001974"/>
    </source>
</evidence>
<gene>
    <name evidence="6" type="ORF">IPJ48_04290</name>
</gene>
<dbReference type="InterPro" id="IPR017584">
    <property type="entry name" value="Pyridine_nucleo_diS_OxRdtase_N"/>
</dbReference>
<dbReference type="Pfam" id="PF07992">
    <property type="entry name" value="Pyr_redox_2"/>
    <property type="match status" value="1"/>
</dbReference>
<dbReference type="InterPro" id="IPR036188">
    <property type="entry name" value="FAD/NAD-bd_sf"/>
</dbReference>
<dbReference type="Proteomes" id="UP000886602">
    <property type="component" value="Unassembled WGS sequence"/>
</dbReference>
<comment type="caution">
    <text evidence="6">The sequence shown here is derived from an EMBL/GenBank/DDBJ whole genome shotgun (WGS) entry which is preliminary data.</text>
</comment>
<dbReference type="InterPro" id="IPR051169">
    <property type="entry name" value="NADH-Q_oxidoreductase"/>
</dbReference>
<sequence>MRRLLLIGGGHAHVYVLDELARSPYPDCQVTLISPYPRQIYSGMLPGWIAGHYSIEQCAIPISLLARRAGIRFVQSACIELDSELKQVRCANGESIPFDIASIDCGPVVDLGFACGAREFALPIRPIEGFVAAWPGFLERARQATSGFKLSIVGDGAAGTELAFAIQQRFALEQLVNAQVTLIGNNALPLSGLPERLRNTAVALLKQRGISCLANRRAIEFHPGRVIFSDATSLACDASLLVTGAAAPIWPSASGLACDENGFVRVTPTLQSTSHPFVFAAGDVAAYADPRPKSGVFAVRAGPLLADNLRSALTGKTMQRWAPQSKALYLISTGKHHALAAWGPFSSSGDWVWRWKDRIDRRFMQRFS</sequence>
<feature type="domain" description="FAD/NAD(P)-binding" evidence="5">
    <location>
        <begin position="3"/>
        <end position="302"/>
    </location>
</feature>
<dbReference type="NCBIfam" id="TIGR03169">
    <property type="entry name" value="Nterm_to_SelD"/>
    <property type="match status" value="1"/>
</dbReference>
<dbReference type="PANTHER" id="PTHR42913:SF9">
    <property type="entry name" value="SLR1591 PROTEIN"/>
    <property type="match status" value="1"/>
</dbReference>
<dbReference type="EMBL" id="JADJNC010000006">
    <property type="protein sequence ID" value="MBK7422361.1"/>
    <property type="molecule type" value="Genomic_DNA"/>
</dbReference>
<comment type="cofactor">
    <cofactor evidence="1">
        <name>FAD</name>
        <dbReference type="ChEBI" id="CHEBI:57692"/>
    </cofactor>
</comment>
<dbReference type="InterPro" id="IPR023753">
    <property type="entry name" value="FAD/NAD-binding_dom"/>
</dbReference>
<dbReference type="Gene3D" id="3.50.50.100">
    <property type="match status" value="1"/>
</dbReference>
<reference evidence="6" key="1">
    <citation type="submission" date="2020-10" db="EMBL/GenBank/DDBJ databases">
        <title>Connecting structure to function with the recovery of over 1000 high-quality activated sludge metagenome-assembled genomes encoding full-length rRNA genes using long-read sequencing.</title>
        <authorList>
            <person name="Singleton C.M."/>
            <person name="Petriglieri F."/>
            <person name="Kristensen J.M."/>
            <person name="Kirkegaard R.H."/>
            <person name="Michaelsen T.Y."/>
            <person name="Andersen M.H."/>
            <person name="Karst S.M."/>
            <person name="Dueholm M.S."/>
            <person name="Nielsen P.H."/>
            <person name="Albertsen M."/>
        </authorList>
    </citation>
    <scope>NUCLEOTIDE SEQUENCE</scope>
    <source>
        <strain evidence="6">EsbW_18-Q3-R4-48_MAXAC.044</strain>
    </source>
</reference>
<dbReference type="GO" id="GO:0019646">
    <property type="term" value="P:aerobic electron transport chain"/>
    <property type="evidence" value="ECO:0007669"/>
    <property type="project" value="TreeGrafter"/>
</dbReference>
<dbReference type="PRINTS" id="PR00368">
    <property type="entry name" value="FADPNR"/>
</dbReference>
<evidence type="ECO:0000256" key="3">
    <source>
        <dbReference type="ARBA" id="ARBA00022827"/>
    </source>
</evidence>
<organism evidence="6 7">
    <name type="scientific">Candidatus Propionivibrio dominans</name>
    <dbReference type="NCBI Taxonomy" id="2954373"/>
    <lineage>
        <taxon>Bacteria</taxon>
        <taxon>Pseudomonadati</taxon>
        <taxon>Pseudomonadota</taxon>
        <taxon>Betaproteobacteria</taxon>
        <taxon>Rhodocyclales</taxon>
        <taxon>Rhodocyclaceae</taxon>
        <taxon>Propionivibrio</taxon>
    </lineage>
</organism>
<proteinExistence type="predicted"/>
<keyword evidence="3" id="KW-0274">FAD</keyword>
<evidence type="ECO:0000256" key="4">
    <source>
        <dbReference type="ARBA" id="ARBA00023002"/>
    </source>
</evidence>
<evidence type="ECO:0000259" key="5">
    <source>
        <dbReference type="Pfam" id="PF07992"/>
    </source>
</evidence>
<dbReference type="PANTHER" id="PTHR42913">
    <property type="entry name" value="APOPTOSIS-INDUCING FACTOR 1"/>
    <property type="match status" value="1"/>
</dbReference>
<evidence type="ECO:0000313" key="7">
    <source>
        <dbReference type="Proteomes" id="UP000886602"/>
    </source>
</evidence>
<name>A0A9D7FCM9_9RHOO</name>
<protein>
    <submittedName>
        <fullName evidence="6">FAD-dependent oxidoreductase</fullName>
    </submittedName>
</protein>
<dbReference type="AlphaFoldDB" id="A0A9D7FCM9"/>
<dbReference type="GO" id="GO:0003955">
    <property type="term" value="F:NAD(P)H dehydrogenase (quinone) activity"/>
    <property type="evidence" value="ECO:0007669"/>
    <property type="project" value="TreeGrafter"/>
</dbReference>
<evidence type="ECO:0000256" key="2">
    <source>
        <dbReference type="ARBA" id="ARBA00022630"/>
    </source>
</evidence>
<keyword evidence="2" id="KW-0285">Flavoprotein</keyword>